<sequence length="187" mass="21698">MKLCPLRFLDTVVAALFVTTALAIPVKGYRAGDIVVSSRQFTWFKRRPYTARGRIKALPPWKGLGKHLRKFYHIFPDRVTYKETPEQKAERKASLAEKAEKRKEYKKYGKMHAENAKKELKAAGEEYNVKAQFRGPHYAEHGAKAIEEAKKEWHRHTNRSNLSRQMSEIYVEMSRSADRMSGVNDID</sequence>
<reference evidence="2" key="1">
    <citation type="submission" date="2020-11" db="EMBL/GenBank/DDBJ databases">
        <authorList>
            <consortium name="DOE Joint Genome Institute"/>
            <person name="Ahrendt S."/>
            <person name="Riley R."/>
            <person name="Andreopoulos W."/>
            <person name="LaButti K."/>
            <person name="Pangilinan J."/>
            <person name="Ruiz-duenas F.J."/>
            <person name="Barrasa J.M."/>
            <person name="Sanchez-Garcia M."/>
            <person name="Camarero S."/>
            <person name="Miyauchi S."/>
            <person name="Serrano A."/>
            <person name="Linde D."/>
            <person name="Babiker R."/>
            <person name="Drula E."/>
            <person name="Ayuso-Fernandez I."/>
            <person name="Pacheco R."/>
            <person name="Padilla G."/>
            <person name="Ferreira P."/>
            <person name="Barriuso J."/>
            <person name="Kellner H."/>
            <person name="Castanera R."/>
            <person name="Alfaro M."/>
            <person name="Ramirez L."/>
            <person name="Pisabarro A.G."/>
            <person name="Kuo A."/>
            <person name="Tritt A."/>
            <person name="Lipzen A."/>
            <person name="He G."/>
            <person name="Yan M."/>
            <person name="Ng V."/>
            <person name="Cullen D."/>
            <person name="Martin F."/>
            <person name="Rosso M.-N."/>
            <person name="Henrissat B."/>
            <person name="Hibbett D."/>
            <person name="Martinez A.T."/>
            <person name="Grigoriev I.V."/>
        </authorList>
    </citation>
    <scope>NUCLEOTIDE SEQUENCE</scope>
    <source>
        <strain evidence="2">AH 44721</strain>
    </source>
</reference>
<name>A0A9P5NX93_GYMJU</name>
<evidence type="ECO:0000313" key="3">
    <source>
        <dbReference type="Proteomes" id="UP000724874"/>
    </source>
</evidence>
<feature type="region of interest" description="Disordered" evidence="1">
    <location>
        <begin position="147"/>
        <end position="166"/>
    </location>
</feature>
<comment type="caution">
    <text evidence="2">The sequence shown here is derived from an EMBL/GenBank/DDBJ whole genome shotgun (WGS) entry which is preliminary data.</text>
</comment>
<evidence type="ECO:0000313" key="2">
    <source>
        <dbReference type="EMBL" id="KAF8907662.1"/>
    </source>
</evidence>
<evidence type="ECO:0000256" key="1">
    <source>
        <dbReference type="SAM" id="MobiDB-lite"/>
    </source>
</evidence>
<dbReference type="EMBL" id="JADNYJ010000014">
    <property type="protein sequence ID" value="KAF8907662.1"/>
    <property type="molecule type" value="Genomic_DNA"/>
</dbReference>
<organism evidence="2 3">
    <name type="scientific">Gymnopilus junonius</name>
    <name type="common">Spectacular rustgill mushroom</name>
    <name type="synonym">Gymnopilus spectabilis subsp. junonius</name>
    <dbReference type="NCBI Taxonomy" id="109634"/>
    <lineage>
        <taxon>Eukaryota</taxon>
        <taxon>Fungi</taxon>
        <taxon>Dikarya</taxon>
        <taxon>Basidiomycota</taxon>
        <taxon>Agaricomycotina</taxon>
        <taxon>Agaricomycetes</taxon>
        <taxon>Agaricomycetidae</taxon>
        <taxon>Agaricales</taxon>
        <taxon>Agaricineae</taxon>
        <taxon>Hymenogastraceae</taxon>
        <taxon>Gymnopilus</taxon>
    </lineage>
</organism>
<dbReference type="OrthoDB" id="3113551at2759"/>
<keyword evidence="3" id="KW-1185">Reference proteome</keyword>
<dbReference type="AlphaFoldDB" id="A0A9P5NX93"/>
<gene>
    <name evidence="2" type="ORF">CPB84DRAFT_1744571</name>
</gene>
<protein>
    <submittedName>
        <fullName evidence="2">Uncharacterized protein</fullName>
    </submittedName>
</protein>
<proteinExistence type="predicted"/>
<dbReference type="Proteomes" id="UP000724874">
    <property type="component" value="Unassembled WGS sequence"/>
</dbReference>
<accession>A0A9P5NX93</accession>